<feature type="region of interest" description="Disordered" evidence="1">
    <location>
        <begin position="161"/>
        <end position="200"/>
    </location>
</feature>
<feature type="compositionally biased region" description="Basic and acidic residues" evidence="1">
    <location>
        <begin position="24"/>
        <end position="49"/>
    </location>
</feature>
<dbReference type="AlphaFoldDB" id="A0A1E3NNT9"/>
<feature type="region of interest" description="Disordered" evidence="1">
    <location>
        <begin position="21"/>
        <end position="78"/>
    </location>
</feature>
<feature type="compositionally biased region" description="Basic residues" evidence="1">
    <location>
        <begin position="51"/>
        <end position="61"/>
    </location>
</feature>
<proteinExistence type="predicted"/>
<feature type="domain" description="WKF" evidence="2">
    <location>
        <begin position="81"/>
        <end position="139"/>
    </location>
</feature>
<feature type="non-terminal residue" evidence="3">
    <location>
        <position position="1"/>
    </location>
</feature>
<organism evidence="3 4">
    <name type="scientific">Pichia membranifaciens NRRL Y-2026</name>
    <dbReference type="NCBI Taxonomy" id="763406"/>
    <lineage>
        <taxon>Eukaryota</taxon>
        <taxon>Fungi</taxon>
        <taxon>Dikarya</taxon>
        <taxon>Ascomycota</taxon>
        <taxon>Saccharomycotina</taxon>
        <taxon>Pichiomycetes</taxon>
        <taxon>Pichiales</taxon>
        <taxon>Pichiaceae</taxon>
        <taxon>Pichia</taxon>
    </lineage>
</organism>
<dbReference type="Pfam" id="PF10180">
    <property type="entry name" value="WKF"/>
    <property type="match status" value="1"/>
</dbReference>
<feature type="compositionally biased region" description="Basic and acidic residues" evidence="1">
    <location>
        <begin position="62"/>
        <end position="78"/>
    </location>
</feature>
<evidence type="ECO:0000313" key="3">
    <source>
        <dbReference type="EMBL" id="ODQ47742.1"/>
    </source>
</evidence>
<evidence type="ECO:0000313" key="4">
    <source>
        <dbReference type="Proteomes" id="UP000094455"/>
    </source>
</evidence>
<dbReference type="STRING" id="763406.A0A1E3NNT9"/>
<name>A0A1E3NNT9_9ASCO</name>
<protein>
    <recommendedName>
        <fullName evidence="2">WKF domain-containing protein</fullName>
    </recommendedName>
</protein>
<sequence length="219" mass="24893">PAWKRLGLKVKAVVGKDPLAIVTQREEGEDKTERKDKKQGKRKAEDGARARPAKAAKRVKLPRQERLQKQRQSAEEKDQLQYLRQFDEDREHWKFSKQKQNWLVKNIRHVPESCEGALLRYLESVQGGSRQRVADAMAAVVQTWNTMVDEAEDQMRRDLAAAAAETPDKPAGANGSSGDKPDKPKKQPDHASETPPDYDYAVRAREVLRVLTGETLFLK</sequence>
<dbReference type="InterPro" id="IPR019327">
    <property type="entry name" value="WKF"/>
</dbReference>
<gene>
    <name evidence="3" type="ORF">PICMEDRAFT_23558</name>
</gene>
<dbReference type="PANTHER" id="PTHR22306:SF2">
    <property type="entry name" value="CHROMOSOME 7 OPEN READING FRAME 50"/>
    <property type="match status" value="1"/>
</dbReference>
<dbReference type="RefSeq" id="XP_019018855.1">
    <property type="nucleotide sequence ID" value="XM_019162312.1"/>
</dbReference>
<dbReference type="GeneID" id="30178999"/>
<feature type="non-terminal residue" evidence="3">
    <location>
        <position position="219"/>
    </location>
</feature>
<dbReference type="Proteomes" id="UP000094455">
    <property type="component" value="Unassembled WGS sequence"/>
</dbReference>
<feature type="compositionally biased region" description="Basic and acidic residues" evidence="1">
    <location>
        <begin position="179"/>
        <end position="192"/>
    </location>
</feature>
<evidence type="ECO:0000256" key="1">
    <source>
        <dbReference type="SAM" id="MobiDB-lite"/>
    </source>
</evidence>
<keyword evidence="4" id="KW-1185">Reference proteome</keyword>
<dbReference type="OrthoDB" id="10261563at2759"/>
<reference evidence="3 4" key="1">
    <citation type="journal article" date="2016" name="Proc. Natl. Acad. Sci. U.S.A.">
        <title>Comparative genomics of biotechnologically important yeasts.</title>
        <authorList>
            <person name="Riley R."/>
            <person name="Haridas S."/>
            <person name="Wolfe K.H."/>
            <person name="Lopes M.R."/>
            <person name="Hittinger C.T."/>
            <person name="Goeker M."/>
            <person name="Salamov A.A."/>
            <person name="Wisecaver J.H."/>
            <person name="Long T.M."/>
            <person name="Calvey C.H."/>
            <person name="Aerts A.L."/>
            <person name="Barry K.W."/>
            <person name="Choi C."/>
            <person name="Clum A."/>
            <person name="Coughlan A.Y."/>
            <person name="Deshpande S."/>
            <person name="Douglass A.P."/>
            <person name="Hanson S.J."/>
            <person name="Klenk H.-P."/>
            <person name="LaButti K.M."/>
            <person name="Lapidus A."/>
            <person name="Lindquist E.A."/>
            <person name="Lipzen A.M."/>
            <person name="Meier-Kolthoff J.P."/>
            <person name="Ohm R.A."/>
            <person name="Otillar R.P."/>
            <person name="Pangilinan J.L."/>
            <person name="Peng Y."/>
            <person name="Rokas A."/>
            <person name="Rosa C.A."/>
            <person name="Scheuner C."/>
            <person name="Sibirny A.A."/>
            <person name="Slot J.C."/>
            <person name="Stielow J.B."/>
            <person name="Sun H."/>
            <person name="Kurtzman C.P."/>
            <person name="Blackwell M."/>
            <person name="Grigoriev I.V."/>
            <person name="Jeffries T.W."/>
        </authorList>
    </citation>
    <scope>NUCLEOTIDE SEQUENCE [LARGE SCALE GENOMIC DNA]</scope>
    <source>
        <strain evidence="3 4">NRRL Y-2026</strain>
    </source>
</reference>
<dbReference type="EMBL" id="KV454002">
    <property type="protein sequence ID" value="ODQ47742.1"/>
    <property type="molecule type" value="Genomic_DNA"/>
</dbReference>
<dbReference type="PANTHER" id="PTHR22306">
    <property type="entry name" value="CHROMOSOME 7 OPEN READING FRAME 50"/>
    <property type="match status" value="1"/>
</dbReference>
<accession>A0A1E3NNT9</accession>
<evidence type="ECO:0000259" key="2">
    <source>
        <dbReference type="Pfam" id="PF10180"/>
    </source>
</evidence>